<keyword evidence="6" id="KW-0472">Membrane</keyword>
<comment type="subcellular location">
    <subcellularLocation>
        <location evidence="1">Cell outer membrane</location>
        <topology evidence="1">Multi-pass membrane protein</topology>
    </subcellularLocation>
</comment>
<evidence type="ECO:0000256" key="8">
    <source>
        <dbReference type="SAM" id="SignalP"/>
    </source>
</evidence>
<name>A8G0H5_SHESH</name>
<organism evidence="9 10">
    <name type="scientific">Shewanella sediminis (strain HAW-EB3)</name>
    <dbReference type="NCBI Taxonomy" id="425104"/>
    <lineage>
        <taxon>Bacteria</taxon>
        <taxon>Pseudomonadati</taxon>
        <taxon>Pseudomonadota</taxon>
        <taxon>Gammaproteobacteria</taxon>
        <taxon>Alteromonadales</taxon>
        <taxon>Shewanellaceae</taxon>
        <taxon>Shewanella</taxon>
    </lineage>
</organism>
<dbReference type="RefSeq" id="WP_012144328.1">
    <property type="nucleotide sequence ID" value="NC_009831.1"/>
</dbReference>
<proteinExistence type="inferred from homology"/>
<sequence length="371" mass="39638" precursor="true">MNRSKILLALSATAVINTSSAMAAGLSLSQIGTADSVATAGAAGVTNNSDAAATITNAAGLSGIEDSNMMLGGQLLDVRSQFEPKEGESTQSNGLQFIPHLSYAKRLNEDWVAGIALHSPGGLGVAYSNGIAGGAQNIVKENKITMLSLTASAAYQINEQLALGASIITNYAGVEASVFDRTVTGKQLAPTFALSAQYQLNEKTRIGANYQHGSEHDIEFDEALLGIQGMAINWPATFDIGIDHQLTEQLNIMANAKWQSWSDYDANYQDTYSAGIAAGYQAGHWLWQAGFSIDSSPVDAEYRDIVLPLDKQWRLGIGAEKTLASGAKLGIAYQYQNLGDAEIISQGRELLRPSGEYSENRVHFITLSYQF</sequence>
<evidence type="ECO:0000256" key="5">
    <source>
        <dbReference type="ARBA" id="ARBA00022729"/>
    </source>
</evidence>
<dbReference type="GO" id="GO:0015483">
    <property type="term" value="F:long-chain fatty acid transporting porin activity"/>
    <property type="evidence" value="ECO:0007669"/>
    <property type="project" value="TreeGrafter"/>
</dbReference>
<evidence type="ECO:0000256" key="2">
    <source>
        <dbReference type="ARBA" id="ARBA00008163"/>
    </source>
</evidence>
<dbReference type="Gene3D" id="2.40.160.60">
    <property type="entry name" value="Outer membrane protein transport protein (OMPP1/FadL/TodX)"/>
    <property type="match status" value="1"/>
</dbReference>
<dbReference type="OrthoDB" id="19849at2"/>
<dbReference type="SUPFAM" id="SSF56935">
    <property type="entry name" value="Porins"/>
    <property type="match status" value="1"/>
</dbReference>
<dbReference type="Proteomes" id="UP000002015">
    <property type="component" value="Chromosome"/>
</dbReference>
<comment type="similarity">
    <text evidence="2">Belongs to the OmpP1/FadL family.</text>
</comment>
<evidence type="ECO:0000256" key="7">
    <source>
        <dbReference type="ARBA" id="ARBA00023237"/>
    </source>
</evidence>
<dbReference type="STRING" id="425104.Ssed_3994"/>
<dbReference type="PANTHER" id="PTHR35093:SF8">
    <property type="entry name" value="OUTER MEMBRANE PROTEIN NMB0088-RELATED"/>
    <property type="match status" value="1"/>
</dbReference>
<dbReference type="eggNOG" id="COG2067">
    <property type="taxonomic scope" value="Bacteria"/>
</dbReference>
<dbReference type="AlphaFoldDB" id="A8G0H5"/>
<evidence type="ECO:0000256" key="4">
    <source>
        <dbReference type="ARBA" id="ARBA00022692"/>
    </source>
</evidence>
<evidence type="ECO:0000313" key="9">
    <source>
        <dbReference type="EMBL" id="ABV38598.1"/>
    </source>
</evidence>
<dbReference type="KEGG" id="sse:Ssed_3994"/>
<keyword evidence="10" id="KW-1185">Reference proteome</keyword>
<evidence type="ECO:0000256" key="6">
    <source>
        <dbReference type="ARBA" id="ARBA00023136"/>
    </source>
</evidence>
<evidence type="ECO:0000256" key="1">
    <source>
        <dbReference type="ARBA" id="ARBA00004571"/>
    </source>
</evidence>
<keyword evidence="4" id="KW-0812">Transmembrane</keyword>
<protein>
    <submittedName>
        <fullName evidence="9">Long-chain fatty acid transport protein-like protein</fullName>
    </submittedName>
</protein>
<accession>A8G0H5</accession>
<dbReference type="GO" id="GO:0009279">
    <property type="term" value="C:cell outer membrane"/>
    <property type="evidence" value="ECO:0007669"/>
    <property type="project" value="UniProtKB-SubCell"/>
</dbReference>
<evidence type="ECO:0000256" key="3">
    <source>
        <dbReference type="ARBA" id="ARBA00022452"/>
    </source>
</evidence>
<reference evidence="9 10" key="1">
    <citation type="submission" date="2007-08" db="EMBL/GenBank/DDBJ databases">
        <title>Complete sequence of Shewanella sediminis HAW-EB3.</title>
        <authorList>
            <consortium name="US DOE Joint Genome Institute"/>
            <person name="Copeland A."/>
            <person name="Lucas S."/>
            <person name="Lapidus A."/>
            <person name="Barry K."/>
            <person name="Glavina del Rio T."/>
            <person name="Dalin E."/>
            <person name="Tice H."/>
            <person name="Pitluck S."/>
            <person name="Chertkov O."/>
            <person name="Brettin T."/>
            <person name="Bruce D."/>
            <person name="Detter J.C."/>
            <person name="Han C."/>
            <person name="Schmutz J."/>
            <person name="Larimer F."/>
            <person name="Land M."/>
            <person name="Hauser L."/>
            <person name="Kyrpides N."/>
            <person name="Kim E."/>
            <person name="Zhao J.-S."/>
            <person name="Richardson P."/>
        </authorList>
    </citation>
    <scope>NUCLEOTIDE SEQUENCE [LARGE SCALE GENOMIC DNA]</scope>
    <source>
        <strain evidence="9 10">HAW-EB3</strain>
    </source>
</reference>
<feature type="chain" id="PRO_5002721630" evidence="8">
    <location>
        <begin position="24"/>
        <end position="371"/>
    </location>
</feature>
<dbReference type="PANTHER" id="PTHR35093">
    <property type="entry name" value="OUTER MEMBRANE PROTEIN NMB0088-RELATED"/>
    <property type="match status" value="1"/>
</dbReference>
<dbReference type="HOGENOM" id="CLU_035981_0_1_6"/>
<keyword evidence="3" id="KW-1134">Transmembrane beta strand</keyword>
<keyword evidence="7" id="KW-0998">Cell outer membrane</keyword>
<dbReference type="EMBL" id="CP000821">
    <property type="protein sequence ID" value="ABV38598.1"/>
    <property type="molecule type" value="Genomic_DNA"/>
</dbReference>
<evidence type="ECO:0000313" key="10">
    <source>
        <dbReference type="Proteomes" id="UP000002015"/>
    </source>
</evidence>
<feature type="signal peptide" evidence="8">
    <location>
        <begin position="1"/>
        <end position="23"/>
    </location>
</feature>
<dbReference type="InterPro" id="IPR005017">
    <property type="entry name" value="OMPP1/FadL/TodX"/>
</dbReference>
<keyword evidence="5 8" id="KW-0732">Signal</keyword>
<dbReference type="Pfam" id="PF03349">
    <property type="entry name" value="Toluene_X"/>
    <property type="match status" value="1"/>
</dbReference>
<gene>
    <name evidence="9" type="ordered locus">Ssed_3994</name>
</gene>